<dbReference type="SUPFAM" id="SSF49344">
    <property type="entry name" value="CBD9-like"/>
    <property type="match status" value="1"/>
</dbReference>
<feature type="domain" description="Carbohydrate-binding" evidence="1">
    <location>
        <begin position="27"/>
        <end position="194"/>
    </location>
</feature>
<name>A0A7V0Z475_UNCW3</name>
<dbReference type="Gene3D" id="2.60.40.1190">
    <property type="match status" value="1"/>
</dbReference>
<evidence type="ECO:0008006" key="4">
    <source>
        <dbReference type="Google" id="ProtNLM"/>
    </source>
</evidence>
<dbReference type="GO" id="GO:0030246">
    <property type="term" value="F:carbohydrate binding"/>
    <property type="evidence" value="ECO:0007669"/>
    <property type="project" value="InterPro"/>
</dbReference>
<organism evidence="3">
    <name type="scientific">candidate division WOR-3 bacterium</name>
    <dbReference type="NCBI Taxonomy" id="2052148"/>
    <lineage>
        <taxon>Bacteria</taxon>
        <taxon>Bacteria division WOR-3</taxon>
    </lineage>
</organism>
<dbReference type="Pfam" id="PF06452">
    <property type="entry name" value="CBM9_1"/>
    <property type="match status" value="1"/>
</dbReference>
<comment type="caution">
    <text evidence="3">The sequence shown here is derived from an EMBL/GenBank/DDBJ whole genome shotgun (WGS) entry which is preliminary data.</text>
</comment>
<evidence type="ECO:0000259" key="1">
    <source>
        <dbReference type="Pfam" id="PF06452"/>
    </source>
</evidence>
<dbReference type="GO" id="GO:0016052">
    <property type="term" value="P:carbohydrate catabolic process"/>
    <property type="evidence" value="ECO:0007669"/>
    <property type="project" value="InterPro"/>
</dbReference>
<sequence>MNLLLIFLLCVNNKSLEVRFCDTAPVIDGYIEEVWQKADSAYGFVQNMPYEKCPPSDETVVYLLQDDNNLYVAFRCWTKNTKPVNQMTTNDDAVVLYIDPFGSKTTAYFFTVYISGLYDDGLILDDNRSKDNSWDGVWNYRVKTYNNRYEVEMKIPFKSIRYKRDLSEWGTNFKRYISANQESDYWIEVSQVEGNLVSKYGTLKNINPKSKGYYFEVYPEGFVRYDEADTTVEIKPRASLNLKWDITSQTTLNATTFPDFAQIESDPFTLNLSQYETYLSERRPFFIEGFEIFRMSDFGQGSDFYTPLRIFYSRRIGKSINNEVVPIIGGVNLTSKSERLNYGIFGAYTDELKNGDTLIEPKKGFGVMRAKMGVLQNSDLGFLLSGTAVNSDTYNYAIGLDGAYRSGPSQLVVQGAYSERNNKKGFAFTSGFMGFIKNFTTISSAQFIQDSFDVKDIGYVPWAGMKKFMLFTGPYKTYPKGLLRTLWIGFGGALIQDPGEVNWSKIGFLCFNPNLRNNWGGNLVLDAGPSYDADTNFLFRCANLSIWGNGAKYNIWLGGNVNYSFNYSRNFLAYQAYTWHGFYWTIMPRISLNLDSYSWVEWDTTNTIIAIWPAATPRIDFTITPTMTFGIFNEFVFTIPGTDFGKTEYLTNRFGFLFSYNFKPKSWLYIALNDYRVQDETGKLMLKNQVGAIKAKYLIYF</sequence>
<evidence type="ECO:0000313" key="3">
    <source>
        <dbReference type="EMBL" id="HDY58331.1"/>
    </source>
</evidence>
<dbReference type="AlphaFoldDB" id="A0A7V0Z475"/>
<evidence type="ECO:0000259" key="2">
    <source>
        <dbReference type="Pfam" id="PF19313"/>
    </source>
</evidence>
<gene>
    <name evidence="3" type="ORF">ENP86_02085</name>
</gene>
<dbReference type="Pfam" id="PF19313">
    <property type="entry name" value="DUF5916"/>
    <property type="match status" value="1"/>
</dbReference>
<dbReference type="CDD" id="cd09618">
    <property type="entry name" value="CBM9_like_2"/>
    <property type="match status" value="1"/>
</dbReference>
<dbReference type="InterPro" id="IPR010502">
    <property type="entry name" value="Carb-bd_dom_fam9"/>
</dbReference>
<feature type="domain" description="DUF5916" evidence="2">
    <location>
        <begin position="225"/>
        <end position="322"/>
    </location>
</feature>
<proteinExistence type="predicted"/>
<dbReference type="EMBL" id="DSKY01000006">
    <property type="protein sequence ID" value="HDY58331.1"/>
    <property type="molecule type" value="Genomic_DNA"/>
</dbReference>
<reference evidence="3" key="1">
    <citation type="journal article" date="2020" name="mSystems">
        <title>Genome- and Community-Level Interaction Insights into Carbon Utilization and Element Cycling Functions of Hydrothermarchaeota in Hydrothermal Sediment.</title>
        <authorList>
            <person name="Zhou Z."/>
            <person name="Liu Y."/>
            <person name="Xu W."/>
            <person name="Pan J."/>
            <person name="Luo Z.H."/>
            <person name="Li M."/>
        </authorList>
    </citation>
    <scope>NUCLEOTIDE SEQUENCE [LARGE SCALE GENOMIC DNA]</scope>
    <source>
        <strain evidence="3">SpSt-258</strain>
    </source>
</reference>
<dbReference type="InterPro" id="IPR045670">
    <property type="entry name" value="DUF5916"/>
</dbReference>
<accession>A0A7V0Z475</accession>
<protein>
    <recommendedName>
        <fullName evidence="4">Hydrolase</fullName>
    </recommendedName>
</protein>
<dbReference type="GO" id="GO:0004553">
    <property type="term" value="F:hydrolase activity, hydrolyzing O-glycosyl compounds"/>
    <property type="evidence" value="ECO:0007669"/>
    <property type="project" value="InterPro"/>
</dbReference>